<keyword evidence="1" id="KW-0472">Membrane</keyword>
<keyword evidence="1" id="KW-0812">Transmembrane</keyword>
<dbReference type="Proteomes" id="UP000184121">
    <property type="component" value="Unassembled WGS sequence"/>
</dbReference>
<name>A0A1M7HNF3_9FLAO</name>
<dbReference type="EMBL" id="FRBY01000004">
    <property type="protein sequence ID" value="SHM30072.1"/>
    <property type="molecule type" value="Genomic_DNA"/>
</dbReference>
<keyword evidence="1" id="KW-1133">Transmembrane helix</keyword>
<feature type="transmembrane region" description="Helical" evidence="1">
    <location>
        <begin position="7"/>
        <end position="25"/>
    </location>
</feature>
<evidence type="ECO:0000313" key="3">
    <source>
        <dbReference type="Proteomes" id="UP000184121"/>
    </source>
</evidence>
<proteinExistence type="predicted"/>
<accession>A0A1M7HNF3</accession>
<protein>
    <submittedName>
        <fullName evidence="2">Uncharacterized protein</fullName>
    </submittedName>
</protein>
<reference evidence="3" key="1">
    <citation type="submission" date="2016-11" db="EMBL/GenBank/DDBJ databases">
        <authorList>
            <person name="Varghese N."/>
            <person name="Submissions S."/>
        </authorList>
    </citation>
    <scope>NUCLEOTIDE SEQUENCE [LARGE SCALE GENOMIC DNA]</scope>
    <source>
        <strain evidence="3">DSM 1811</strain>
    </source>
</reference>
<dbReference type="OrthoDB" id="1377098at2"/>
<dbReference type="RefSeq" id="WP_072973391.1">
    <property type="nucleotide sequence ID" value="NZ_FRBY01000004.1"/>
</dbReference>
<dbReference type="AlphaFoldDB" id="A0A1M7HNF3"/>
<evidence type="ECO:0000256" key="1">
    <source>
        <dbReference type="SAM" id="Phobius"/>
    </source>
</evidence>
<organism evidence="2 3">
    <name type="scientific">Flavobacterium saccharophilum</name>
    <dbReference type="NCBI Taxonomy" id="29534"/>
    <lineage>
        <taxon>Bacteria</taxon>
        <taxon>Pseudomonadati</taxon>
        <taxon>Bacteroidota</taxon>
        <taxon>Flavobacteriia</taxon>
        <taxon>Flavobacteriales</taxon>
        <taxon>Flavobacteriaceae</taxon>
        <taxon>Flavobacterium</taxon>
    </lineage>
</organism>
<keyword evidence="3" id="KW-1185">Reference proteome</keyword>
<sequence length="125" mass="14525">MKQKSKIFGLLIVASIAIFVLYGQFRNLRFEKDLKEHGKITIGKIDSIQEFPKRNYIHVSYYINGKKYNSFESGLHKNISKENIGEFFKLKYLKNSPEIVRGIYSQRIIDTATILKSGFSITEIK</sequence>
<gene>
    <name evidence="2" type="ORF">SAMN05444366_2807</name>
</gene>
<evidence type="ECO:0000313" key="2">
    <source>
        <dbReference type="EMBL" id="SHM30072.1"/>
    </source>
</evidence>